<feature type="compositionally biased region" description="Polar residues" evidence="2">
    <location>
        <begin position="1"/>
        <end position="11"/>
    </location>
</feature>
<comment type="caution">
    <text evidence="3">The sequence shown here is derived from an EMBL/GenBank/DDBJ whole genome shotgun (WGS) entry which is preliminary data.</text>
</comment>
<feature type="region of interest" description="Disordered" evidence="2">
    <location>
        <begin position="1"/>
        <end position="28"/>
    </location>
</feature>
<feature type="compositionally biased region" description="Polar residues" evidence="2">
    <location>
        <begin position="358"/>
        <end position="367"/>
    </location>
</feature>
<evidence type="ECO:0000313" key="4">
    <source>
        <dbReference type="Proteomes" id="UP000604046"/>
    </source>
</evidence>
<evidence type="ECO:0000313" key="3">
    <source>
        <dbReference type="EMBL" id="CAE7415295.1"/>
    </source>
</evidence>
<feature type="region of interest" description="Disordered" evidence="2">
    <location>
        <begin position="304"/>
        <end position="341"/>
    </location>
</feature>
<dbReference type="EMBL" id="CAJNDS010002293">
    <property type="protein sequence ID" value="CAE7415295.1"/>
    <property type="molecule type" value="Genomic_DNA"/>
</dbReference>
<accession>A0A812R2F6</accession>
<gene>
    <name evidence="3" type="primary">VDE1</name>
    <name evidence="3" type="ORF">SNAT2548_LOCUS22576</name>
</gene>
<keyword evidence="1" id="KW-0175">Coiled coil</keyword>
<protein>
    <submittedName>
        <fullName evidence="3">VDE1 protein</fullName>
    </submittedName>
</protein>
<keyword evidence="4" id="KW-1185">Reference proteome</keyword>
<feature type="region of interest" description="Disordered" evidence="2">
    <location>
        <begin position="356"/>
        <end position="500"/>
    </location>
</feature>
<sequence>MSTWSRMSSARFSKGEESAIGPGSYEIPTTMDDRAVVIPATERFMESAEAPGNSFSIFDEMDATPKPQVEGERRKSLRRASSAAKENHRPNSMTPRADRDKILCQDGEQEQLRRRLLDEEKRRVQAEARAADLLAAKKAAASAHVQLQSQERKIEQLQKELEDTCLARKEAQRRACDLEADRGRVKKALHEKEQQLVASQRSLALAKAQREDREKKLEEIAGDSEKFRQEAALLRQKLEAGSMDGWKSQSHKDSFHGSAWSDASLADEKDAFARSMSRMMRRLREHDWRPVQYRDALAATAPARIEEELEEPRPRSRMLLTRPGNLSNLGSEEVGGKLEHPALSVDAAQELIKEWMSGAQSATQPTCSSAVSPPSTTRSSSARSSASRWMEQEPALRTERGPRPQESNKEQELQTELNDSRRALEKMAHMLHDREEQLRLAESRKPAAQVGAESPDAKAAKPSASSPPESTQSAQNTQGTQGTQSTQSTQSMQSIEQAVRERAKCEVLRAELAERDVEIQRLRASERATEKRAAEELRSARLELAETRRQQEILGLEIREAELLQQRPRSLLELLGLPAGAPAEAKRERLAEAVTVLKQLVEELAAPEPEAGLEGVFSPLGKMPSIPEEDSPGSSVSPCSPGKGTMLP</sequence>
<reference evidence="3" key="1">
    <citation type="submission" date="2021-02" db="EMBL/GenBank/DDBJ databases">
        <authorList>
            <person name="Dougan E. K."/>
            <person name="Rhodes N."/>
            <person name="Thang M."/>
            <person name="Chan C."/>
        </authorList>
    </citation>
    <scope>NUCLEOTIDE SEQUENCE</scope>
</reference>
<feature type="compositionally biased region" description="Basic and acidic residues" evidence="2">
    <location>
        <begin position="390"/>
        <end position="445"/>
    </location>
</feature>
<dbReference type="OrthoDB" id="10271059at2759"/>
<feature type="compositionally biased region" description="Low complexity" evidence="2">
    <location>
        <begin position="632"/>
        <end position="648"/>
    </location>
</feature>
<proteinExistence type="predicted"/>
<feature type="compositionally biased region" description="Low complexity" evidence="2">
    <location>
        <begin position="460"/>
        <end position="494"/>
    </location>
</feature>
<dbReference type="AlphaFoldDB" id="A0A812R2F6"/>
<dbReference type="Proteomes" id="UP000604046">
    <property type="component" value="Unassembled WGS sequence"/>
</dbReference>
<evidence type="ECO:0000256" key="2">
    <source>
        <dbReference type="SAM" id="MobiDB-lite"/>
    </source>
</evidence>
<feature type="region of interest" description="Disordered" evidence="2">
    <location>
        <begin position="47"/>
        <end position="105"/>
    </location>
</feature>
<feature type="compositionally biased region" description="Low complexity" evidence="2">
    <location>
        <begin position="368"/>
        <end position="388"/>
    </location>
</feature>
<evidence type="ECO:0000256" key="1">
    <source>
        <dbReference type="SAM" id="Coils"/>
    </source>
</evidence>
<feature type="region of interest" description="Disordered" evidence="2">
    <location>
        <begin position="611"/>
        <end position="648"/>
    </location>
</feature>
<organism evidence="3 4">
    <name type="scientific">Symbiodinium natans</name>
    <dbReference type="NCBI Taxonomy" id="878477"/>
    <lineage>
        <taxon>Eukaryota</taxon>
        <taxon>Sar</taxon>
        <taxon>Alveolata</taxon>
        <taxon>Dinophyceae</taxon>
        <taxon>Suessiales</taxon>
        <taxon>Symbiodiniaceae</taxon>
        <taxon>Symbiodinium</taxon>
    </lineage>
</organism>
<feature type="coiled-coil region" evidence="1">
    <location>
        <begin position="109"/>
        <end position="209"/>
    </location>
</feature>
<name>A0A812R2F6_9DINO</name>